<dbReference type="PANTHER" id="PTHR37309">
    <property type="entry name" value="SLR0284 PROTEIN"/>
    <property type="match status" value="1"/>
</dbReference>
<comment type="caution">
    <text evidence="2">The sequence shown here is derived from an EMBL/GenBank/DDBJ whole genome shotgun (WGS) entry which is preliminary data.</text>
</comment>
<feature type="transmembrane region" description="Helical" evidence="1">
    <location>
        <begin position="92"/>
        <end position="114"/>
    </location>
</feature>
<feature type="transmembrane region" description="Helical" evidence="1">
    <location>
        <begin position="36"/>
        <end position="56"/>
    </location>
</feature>
<organism evidence="2 3">
    <name type="scientific">Leptospira hartskeerlii</name>
    <dbReference type="NCBI Taxonomy" id="2023177"/>
    <lineage>
        <taxon>Bacteria</taxon>
        <taxon>Pseudomonadati</taxon>
        <taxon>Spirochaetota</taxon>
        <taxon>Spirochaetia</taxon>
        <taxon>Leptospirales</taxon>
        <taxon>Leptospiraceae</taxon>
        <taxon>Leptospira</taxon>
    </lineage>
</organism>
<dbReference type="Pfam" id="PF04020">
    <property type="entry name" value="Phage_holin_4_2"/>
    <property type="match status" value="1"/>
</dbReference>
<dbReference type="RefSeq" id="WP_100705470.1">
    <property type="nucleotide sequence ID" value="NZ_NPDL01000002.1"/>
</dbReference>
<dbReference type="InterPro" id="IPR007165">
    <property type="entry name" value="Phage_holin_4_2"/>
</dbReference>
<dbReference type="PANTHER" id="PTHR37309:SF1">
    <property type="entry name" value="SLR0284 PROTEIN"/>
    <property type="match status" value="1"/>
</dbReference>
<reference evidence="2 3" key="1">
    <citation type="submission" date="2017-07" db="EMBL/GenBank/DDBJ databases">
        <title>Leptospira spp. isolated from tropical soils.</title>
        <authorList>
            <person name="Thibeaux R."/>
            <person name="Iraola G."/>
            <person name="Ferres I."/>
            <person name="Bierque E."/>
            <person name="Girault D."/>
            <person name="Soupe-Gilbert M.-E."/>
            <person name="Picardeau M."/>
            <person name="Goarant C."/>
        </authorList>
    </citation>
    <scope>NUCLEOTIDE SEQUENCE [LARGE SCALE GENOMIC DNA]</scope>
    <source>
        <strain evidence="2 3">MCA1-C-A1</strain>
    </source>
</reference>
<name>A0A2M9XG57_9LEPT</name>
<evidence type="ECO:0008006" key="4">
    <source>
        <dbReference type="Google" id="ProtNLM"/>
    </source>
</evidence>
<dbReference type="OrthoDB" id="331170at2"/>
<keyword evidence="1" id="KW-1133">Transmembrane helix</keyword>
<sequence length="133" mass="15141">MYRLLFSVLLQSLVVVFVFPLIDSGFRVSNNVWDVIVIVLFFGFLNFLLRWFLVLVTFGVGYLVYLLTLGIAGLVVNAIVLSWVANIFPDKIFVPGFWAAFWGGAILTLANYVAKRESKEEYSGSERKKKKSY</sequence>
<protein>
    <recommendedName>
        <fullName evidence="4">Phage holin family protein</fullName>
    </recommendedName>
</protein>
<evidence type="ECO:0000313" key="3">
    <source>
        <dbReference type="Proteomes" id="UP000232196"/>
    </source>
</evidence>
<proteinExistence type="predicted"/>
<keyword evidence="1" id="KW-0472">Membrane</keyword>
<evidence type="ECO:0000256" key="1">
    <source>
        <dbReference type="SAM" id="Phobius"/>
    </source>
</evidence>
<keyword evidence="1" id="KW-0812">Transmembrane</keyword>
<dbReference type="Proteomes" id="UP000232196">
    <property type="component" value="Unassembled WGS sequence"/>
</dbReference>
<dbReference type="EMBL" id="NPDN01000002">
    <property type="protein sequence ID" value="PJZ26653.1"/>
    <property type="molecule type" value="Genomic_DNA"/>
</dbReference>
<accession>A0A2M9XG57</accession>
<gene>
    <name evidence="2" type="ORF">CH357_03940</name>
</gene>
<feature type="transmembrane region" description="Helical" evidence="1">
    <location>
        <begin position="63"/>
        <end position="86"/>
    </location>
</feature>
<dbReference type="AlphaFoldDB" id="A0A2M9XG57"/>
<evidence type="ECO:0000313" key="2">
    <source>
        <dbReference type="EMBL" id="PJZ26653.1"/>
    </source>
</evidence>
<keyword evidence="3" id="KW-1185">Reference proteome</keyword>